<evidence type="ECO:0000256" key="2">
    <source>
        <dbReference type="ARBA" id="ARBA00022553"/>
    </source>
</evidence>
<evidence type="ECO:0000313" key="8">
    <source>
        <dbReference type="Proteomes" id="UP000253472"/>
    </source>
</evidence>
<dbReference type="AlphaFoldDB" id="A0A367YC50"/>
<feature type="compositionally biased region" description="Polar residues" evidence="6">
    <location>
        <begin position="24"/>
        <end position="38"/>
    </location>
</feature>
<feature type="region of interest" description="Disordered" evidence="6">
    <location>
        <begin position="1"/>
        <end position="74"/>
    </location>
</feature>
<feature type="compositionally biased region" description="Low complexity" evidence="6">
    <location>
        <begin position="283"/>
        <end position="293"/>
    </location>
</feature>
<dbReference type="OrthoDB" id="412109at2759"/>
<dbReference type="PANTHER" id="PTHR15263">
    <property type="entry name" value="I-KAPPA-B-LIKE PROTEIN IKBL"/>
    <property type="match status" value="1"/>
</dbReference>
<evidence type="ECO:0000313" key="7">
    <source>
        <dbReference type="EMBL" id="RCK63436.1"/>
    </source>
</evidence>
<reference evidence="7 8" key="1">
    <citation type="submission" date="2018-06" db="EMBL/GenBank/DDBJ databases">
        <title>Whole genome sequencing of Candida tropicalis (genome annotated by CSBL at Korea University).</title>
        <authorList>
            <person name="Ahn J."/>
        </authorList>
    </citation>
    <scope>NUCLEOTIDE SEQUENCE [LARGE SCALE GENOMIC DNA]</scope>
    <source>
        <strain evidence="7 8">ATCC 20962</strain>
    </source>
</reference>
<name>A0A367YC50_9ASCO</name>
<dbReference type="GO" id="GO:0005634">
    <property type="term" value="C:nucleus"/>
    <property type="evidence" value="ECO:0007669"/>
    <property type="project" value="UniProtKB-SubCell"/>
</dbReference>
<feature type="compositionally biased region" description="Polar residues" evidence="6">
    <location>
        <begin position="215"/>
        <end position="226"/>
    </location>
</feature>
<feature type="compositionally biased region" description="Polar residues" evidence="6">
    <location>
        <begin position="59"/>
        <end position="71"/>
    </location>
</feature>
<keyword evidence="3" id="KW-0677">Repeat</keyword>
<dbReference type="GO" id="GO:0043124">
    <property type="term" value="P:negative regulation of canonical NF-kappaB signal transduction"/>
    <property type="evidence" value="ECO:0007669"/>
    <property type="project" value="InterPro"/>
</dbReference>
<evidence type="ECO:0000256" key="6">
    <source>
        <dbReference type="SAM" id="MobiDB-lite"/>
    </source>
</evidence>
<feature type="region of interest" description="Disordered" evidence="6">
    <location>
        <begin position="267"/>
        <end position="336"/>
    </location>
</feature>
<gene>
    <name evidence="7" type="ORF">Cantr_10129</name>
</gene>
<evidence type="ECO:0000256" key="1">
    <source>
        <dbReference type="ARBA" id="ARBA00004123"/>
    </source>
</evidence>
<dbReference type="Proteomes" id="UP000253472">
    <property type="component" value="Unassembled WGS sequence"/>
</dbReference>
<keyword evidence="8" id="KW-1185">Reference proteome</keyword>
<feature type="compositionally biased region" description="Basic and acidic residues" evidence="6">
    <location>
        <begin position="14"/>
        <end position="23"/>
    </location>
</feature>
<dbReference type="InterPro" id="IPR038753">
    <property type="entry name" value="NFKBIL1"/>
</dbReference>
<keyword evidence="5" id="KW-0539">Nucleus</keyword>
<dbReference type="PANTHER" id="PTHR15263:SF1">
    <property type="entry name" value="NF-KAPPA-B INHIBITOR-LIKE PROTEIN 1"/>
    <property type="match status" value="1"/>
</dbReference>
<feature type="region of interest" description="Disordered" evidence="6">
    <location>
        <begin position="215"/>
        <end position="251"/>
    </location>
</feature>
<organism evidence="7 8">
    <name type="scientific">Candida viswanathii</name>
    <dbReference type="NCBI Taxonomy" id="5486"/>
    <lineage>
        <taxon>Eukaryota</taxon>
        <taxon>Fungi</taxon>
        <taxon>Dikarya</taxon>
        <taxon>Ascomycota</taxon>
        <taxon>Saccharomycotina</taxon>
        <taxon>Pichiomycetes</taxon>
        <taxon>Debaryomycetaceae</taxon>
        <taxon>Candida/Lodderomyces clade</taxon>
        <taxon>Candida</taxon>
    </lineage>
</organism>
<evidence type="ECO:0000256" key="4">
    <source>
        <dbReference type="ARBA" id="ARBA00023043"/>
    </source>
</evidence>
<evidence type="ECO:0000256" key="5">
    <source>
        <dbReference type="ARBA" id="ARBA00023242"/>
    </source>
</evidence>
<proteinExistence type="predicted"/>
<dbReference type="EMBL" id="QLNQ01000024">
    <property type="protein sequence ID" value="RCK63436.1"/>
    <property type="molecule type" value="Genomic_DNA"/>
</dbReference>
<evidence type="ECO:0000256" key="3">
    <source>
        <dbReference type="ARBA" id="ARBA00022737"/>
    </source>
</evidence>
<keyword evidence="2" id="KW-0597">Phosphoprotein</keyword>
<sequence length="522" mass="59833">MTLIKTSVPKLRHPNYEEPDNAKTDNQVTETCTPTQTPWYHKKYNCSDDEDDHDGYHIQNESTDRTPSPKKSQLHDHQFDFASTPLNPNSTVSFISPMNKLNALHLESEIANSSDLEDAAHNNDSIGDVDDDDDYDEFSLGNKTITNHSEDDEDEEEGDIIRLFTPQYISSRKRTHLESPDMMMLTPNQNSDISAGGTINKLSMYNTTSSPGFKFSFSNTSDSTPCPRQPKRKKLKFKHEQQQSQPHKNILDLNYAKKTVLSEPLSIPLYTEEPSDEIDDNSSKSGISSKLESTPISQSTPASLRASTPPPPPLPPQQRPDQQLSTARNYPEHEEYGESVNGYKFVKPKILPHFKYETPTHSNRYHKLRDTYNSNNYQIVGELPLTSAGMMDEDGDEDIHIGDKRINDPYLTVPGLKLSFNRVRELYLSELRLPLLPPYFYQFEELSIDKILLLISHENLLKFYESILLRHESLPELLKQERIKWHPDKWVSKLKQDAHEYPFKREVVEAISQTINGIIESL</sequence>
<keyword evidence="4" id="KW-0040">ANK repeat</keyword>
<accession>A0A367YC50</accession>
<feature type="compositionally biased region" description="Pro residues" evidence="6">
    <location>
        <begin position="308"/>
        <end position="318"/>
    </location>
</feature>
<protein>
    <submittedName>
        <fullName evidence="7">Uncharacterized protein</fullName>
    </submittedName>
</protein>
<comment type="subcellular location">
    <subcellularLocation>
        <location evidence="1">Nucleus</location>
    </subcellularLocation>
</comment>
<comment type="caution">
    <text evidence="7">The sequence shown here is derived from an EMBL/GenBank/DDBJ whole genome shotgun (WGS) entry which is preliminary data.</text>
</comment>